<gene>
    <name evidence="9" type="ORF">NQ315_003808</name>
</gene>
<dbReference type="Pfam" id="PF01204">
    <property type="entry name" value="Trehalase"/>
    <property type="match status" value="1"/>
</dbReference>
<dbReference type="PANTHER" id="PTHR23403">
    <property type="entry name" value="TREHALASE"/>
    <property type="match status" value="1"/>
</dbReference>
<dbReference type="Gene3D" id="1.50.10.10">
    <property type="match status" value="1"/>
</dbReference>
<sequence>MKHLTLVLVIILSHQGHAATLQSCDSLVYCQGELLDTVQRAEIFEDSKTFVDMTQANPPSKTLENFEQFKQQTNNNPSKEDIRKFVEDNFSEEAELDLWSPSDFNNNPRFLQRIDDVVVRDFARNLVGIWPTLARRIKSEVAENPDRHSLIPVPNGFIIPGGRFRELYYWDSYWIMEGLLLSEMHKTVQGMLENLLSFVERYGYVPNGGRVYYLNRSQPPLLTLMVGLYVDATNNTKWLRKNIGTLETELKWWLTNRIMAVEKNGVKYTLAHFGSDSGTPRPESYLEDIKTCAGYTEQNRKEDCYKDLKGGAESGWDFSSRWIFDPQGGTEANLTSIQTRRVAPVDLNAYLCKAFEQLSRFYLKLGNPAKALYWKEKADTWKKTIDLVLYDKEDGIWYDYDVNLSQPRKIFYPSNFAPLWTESYQPFLGREYGFRAAKYFTDKGINSYRGGIPTSLQYSGEQWDFPNAWPPLQELIILGFKRSGDPDAVQLAESFAKRWIDSNIRGYNQNNEMFEKYDAINSGQYGGGGEYTVQTGFGWTNGVALALINEFYVDTNTIKRAAYSSYK</sequence>
<keyword evidence="5 7" id="KW-0378">Hydrolase</keyword>
<accession>A0AAV8VDC2</accession>
<proteinExistence type="inferred from homology"/>
<protein>
    <recommendedName>
        <fullName evidence="4 7">Trehalase</fullName>
        <ecNumber evidence="3 7">3.2.1.28</ecNumber>
    </recommendedName>
    <alternativeName>
        <fullName evidence="7">Alpha-trehalose glucohydrolase</fullName>
    </alternativeName>
</protein>
<keyword evidence="8" id="KW-0732">Signal</keyword>
<dbReference type="InterPro" id="IPR001661">
    <property type="entry name" value="Glyco_hydro_37"/>
</dbReference>
<dbReference type="EC" id="3.2.1.28" evidence="3 7"/>
<evidence type="ECO:0000256" key="4">
    <source>
        <dbReference type="ARBA" id="ARBA00019905"/>
    </source>
</evidence>
<dbReference type="PANTHER" id="PTHR23403:SF1">
    <property type="entry name" value="TREHALASE"/>
    <property type="match status" value="1"/>
</dbReference>
<keyword evidence="6 7" id="KW-0326">Glycosidase</keyword>
<comment type="similarity">
    <text evidence="2 7">Belongs to the glycosyl hydrolase 37 family.</text>
</comment>
<evidence type="ECO:0000256" key="2">
    <source>
        <dbReference type="ARBA" id="ARBA00005615"/>
    </source>
</evidence>
<comment type="catalytic activity">
    <reaction evidence="1 7">
        <text>alpha,alpha-trehalose + H2O = alpha-D-glucose + beta-D-glucose</text>
        <dbReference type="Rhea" id="RHEA:32675"/>
        <dbReference type="ChEBI" id="CHEBI:15377"/>
        <dbReference type="ChEBI" id="CHEBI:15903"/>
        <dbReference type="ChEBI" id="CHEBI:16551"/>
        <dbReference type="ChEBI" id="CHEBI:17925"/>
        <dbReference type="EC" id="3.2.1.28"/>
    </reaction>
</comment>
<dbReference type="SUPFAM" id="SSF48208">
    <property type="entry name" value="Six-hairpin glycosidases"/>
    <property type="match status" value="1"/>
</dbReference>
<dbReference type="PROSITE" id="PS00927">
    <property type="entry name" value="TREHALASE_1"/>
    <property type="match status" value="1"/>
</dbReference>
<dbReference type="InterPro" id="IPR012341">
    <property type="entry name" value="6hp_glycosidase-like_sf"/>
</dbReference>
<dbReference type="EMBL" id="JANEYG010000142">
    <property type="protein sequence ID" value="KAJ8912204.1"/>
    <property type="molecule type" value="Genomic_DNA"/>
</dbReference>
<dbReference type="Proteomes" id="UP001159042">
    <property type="component" value="Unassembled WGS sequence"/>
</dbReference>
<evidence type="ECO:0000313" key="10">
    <source>
        <dbReference type="Proteomes" id="UP001159042"/>
    </source>
</evidence>
<evidence type="ECO:0000256" key="6">
    <source>
        <dbReference type="ARBA" id="ARBA00023295"/>
    </source>
</evidence>
<feature type="chain" id="PRO_5043339395" description="Trehalase" evidence="8">
    <location>
        <begin position="19"/>
        <end position="567"/>
    </location>
</feature>
<dbReference type="InterPro" id="IPR008928">
    <property type="entry name" value="6-hairpin_glycosidase_sf"/>
</dbReference>
<dbReference type="PRINTS" id="PR00744">
    <property type="entry name" value="GLHYDRLASE37"/>
</dbReference>
<feature type="signal peptide" evidence="8">
    <location>
        <begin position="1"/>
        <end position="18"/>
    </location>
</feature>
<dbReference type="PROSITE" id="PS00928">
    <property type="entry name" value="TREHALASE_2"/>
    <property type="match status" value="1"/>
</dbReference>
<evidence type="ECO:0000256" key="7">
    <source>
        <dbReference type="RuleBase" id="RU361180"/>
    </source>
</evidence>
<dbReference type="InterPro" id="IPR018232">
    <property type="entry name" value="Glyco_hydro_37_CS"/>
</dbReference>
<evidence type="ECO:0000256" key="1">
    <source>
        <dbReference type="ARBA" id="ARBA00001576"/>
    </source>
</evidence>
<dbReference type="GO" id="GO:0005993">
    <property type="term" value="P:trehalose catabolic process"/>
    <property type="evidence" value="ECO:0007669"/>
    <property type="project" value="TreeGrafter"/>
</dbReference>
<evidence type="ECO:0000313" key="9">
    <source>
        <dbReference type="EMBL" id="KAJ8912204.1"/>
    </source>
</evidence>
<name>A0AAV8VDC2_9CUCU</name>
<dbReference type="AlphaFoldDB" id="A0AAV8VDC2"/>
<keyword evidence="10" id="KW-1185">Reference proteome</keyword>
<evidence type="ECO:0000256" key="5">
    <source>
        <dbReference type="ARBA" id="ARBA00022801"/>
    </source>
</evidence>
<dbReference type="GO" id="GO:0004555">
    <property type="term" value="F:alpha,alpha-trehalase activity"/>
    <property type="evidence" value="ECO:0007669"/>
    <property type="project" value="UniProtKB-EC"/>
</dbReference>
<comment type="caution">
    <text evidence="9">The sequence shown here is derived from an EMBL/GenBank/DDBJ whole genome shotgun (WGS) entry which is preliminary data.</text>
</comment>
<evidence type="ECO:0000256" key="3">
    <source>
        <dbReference type="ARBA" id="ARBA00012757"/>
    </source>
</evidence>
<organism evidence="9 10">
    <name type="scientific">Exocentrus adspersus</name>
    <dbReference type="NCBI Taxonomy" id="1586481"/>
    <lineage>
        <taxon>Eukaryota</taxon>
        <taxon>Metazoa</taxon>
        <taxon>Ecdysozoa</taxon>
        <taxon>Arthropoda</taxon>
        <taxon>Hexapoda</taxon>
        <taxon>Insecta</taxon>
        <taxon>Pterygota</taxon>
        <taxon>Neoptera</taxon>
        <taxon>Endopterygota</taxon>
        <taxon>Coleoptera</taxon>
        <taxon>Polyphaga</taxon>
        <taxon>Cucujiformia</taxon>
        <taxon>Chrysomeloidea</taxon>
        <taxon>Cerambycidae</taxon>
        <taxon>Lamiinae</taxon>
        <taxon>Acanthocinini</taxon>
        <taxon>Exocentrus</taxon>
    </lineage>
</organism>
<evidence type="ECO:0000256" key="8">
    <source>
        <dbReference type="SAM" id="SignalP"/>
    </source>
</evidence>
<dbReference type="PROSITE" id="PS51257">
    <property type="entry name" value="PROKAR_LIPOPROTEIN"/>
    <property type="match status" value="1"/>
</dbReference>
<reference evidence="9 10" key="1">
    <citation type="journal article" date="2023" name="Insect Mol. Biol.">
        <title>Genome sequencing provides insights into the evolution of gene families encoding plant cell wall-degrading enzymes in longhorned beetles.</title>
        <authorList>
            <person name="Shin N.R."/>
            <person name="Okamura Y."/>
            <person name="Kirsch R."/>
            <person name="Pauchet Y."/>
        </authorList>
    </citation>
    <scope>NUCLEOTIDE SEQUENCE [LARGE SCALE GENOMIC DNA]</scope>
    <source>
        <strain evidence="9">EAD_L_NR</strain>
    </source>
</reference>